<comment type="caution">
    <text evidence="4">The sequence shown here is derived from an EMBL/GenBank/DDBJ whole genome shotgun (WGS) entry which is preliminary data.</text>
</comment>
<dbReference type="Proteomes" id="UP000682733">
    <property type="component" value="Unassembled WGS sequence"/>
</dbReference>
<evidence type="ECO:0000256" key="2">
    <source>
        <dbReference type="SAM" id="Phobius"/>
    </source>
</evidence>
<protein>
    <submittedName>
        <fullName evidence="4">Uncharacterized protein</fullName>
    </submittedName>
</protein>
<reference evidence="4" key="1">
    <citation type="submission" date="2021-02" db="EMBL/GenBank/DDBJ databases">
        <authorList>
            <person name="Nowell W R."/>
        </authorList>
    </citation>
    <scope>NUCLEOTIDE SEQUENCE</scope>
</reference>
<evidence type="ECO:0000256" key="1">
    <source>
        <dbReference type="SAM" id="MobiDB-lite"/>
    </source>
</evidence>
<feature type="transmembrane region" description="Helical" evidence="2">
    <location>
        <begin position="97"/>
        <end position="115"/>
    </location>
</feature>
<organism evidence="4 5">
    <name type="scientific">Didymodactylos carnosus</name>
    <dbReference type="NCBI Taxonomy" id="1234261"/>
    <lineage>
        <taxon>Eukaryota</taxon>
        <taxon>Metazoa</taxon>
        <taxon>Spiralia</taxon>
        <taxon>Gnathifera</taxon>
        <taxon>Rotifera</taxon>
        <taxon>Eurotatoria</taxon>
        <taxon>Bdelloidea</taxon>
        <taxon>Philodinida</taxon>
        <taxon>Philodinidae</taxon>
        <taxon>Didymodactylos</taxon>
    </lineage>
</organism>
<evidence type="ECO:0000313" key="4">
    <source>
        <dbReference type="EMBL" id="CAF3989755.1"/>
    </source>
</evidence>
<dbReference type="Proteomes" id="UP000677228">
    <property type="component" value="Unassembled WGS sequence"/>
</dbReference>
<sequence length="210" mass="23222">MQNERLDPSMRNIFDIDRTLHSLNVETSEVTQIKQVSDKNKAHFRRCTCSHQTLLVVRQTGWDNLGPFASTFLLTTSTVLSSTIIAAKLQQPHKTRAALSSVDILWFGFIVMGVYSCGAAEKMSTTKNPSTDPEAARNAAASDHRHHLISIPDVKTSAAATEGDNNDQHEQGRHHQIKPTEGGSTVPDKSSAEQYIQAISNIDAQENRRE</sequence>
<dbReference type="AlphaFoldDB" id="A0A8S2N4M2"/>
<accession>A0A8S2N4M2</accession>
<feature type="region of interest" description="Disordered" evidence="1">
    <location>
        <begin position="123"/>
        <end position="144"/>
    </location>
</feature>
<keyword evidence="2" id="KW-0472">Membrane</keyword>
<keyword evidence="2" id="KW-1133">Transmembrane helix</keyword>
<name>A0A8S2N4M2_9BILA</name>
<feature type="transmembrane region" description="Helical" evidence="2">
    <location>
        <begin position="65"/>
        <end position="85"/>
    </location>
</feature>
<keyword evidence="2" id="KW-0812">Transmembrane</keyword>
<feature type="region of interest" description="Disordered" evidence="1">
    <location>
        <begin position="158"/>
        <end position="191"/>
    </location>
</feature>
<feature type="non-terminal residue" evidence="4">
    <location>
        <position position="1"/>
    </location>
</feature>
<gene>
    <name evidence="3" type="ORF">OVA965_LOCUS22937</name>
    <name evidence="4" type="ORF">TMI583_LOCUS23653</name>
</gene>
<dbReference type="EMBL" id="CAJNOK010013134">
    <property type="protein sequence ID" value="CAF1178405.1"/>
    <property type="molecule type" value="Genomic_DNA"/>
</dbReference>
<proteinExistence type="predicted"/>
<evidence type="ECO:0000313" key="3">
    <source>
        <dbReference type="EMBL" id="CAF1178405.1"/>
    </source>
</evidence>
<dbReference type="EMBL" id="CAJOBA010034661">
    <property type="protein sequence ID" value="CAF3989755.1"/>
    <property type="molecule type" value="Genomic_DNA"/>
</dbReference>
<evidence type="ECO:0000313" key="5">
    <source>
        <dbReference type="Proteomes" id="UP000682733"/>
    </source>
</evidence>